<dbReference type="OrthoDB" id="9778364at2"/>
<dbReference type="Gene3D" id="3.40.50.300">
    <property type="entry name" value="P-loop containing nucleotide triphosphate hydrolases"/>
    <property type="match status" value="1"/>
</dbReference>
<dbReference type="AlphaFoldDB" id="A0A1X7BLK5"/>
<dbReference type="InterPro" id="IPR021886">
    <property type="entry name" value="MgsA_C"/>
</dbReference>
<dbReference type="RefSeq" id="WP_085798472.1">
    <property type="nucleotide sequence ID" value="NZ_FWXB01000001.1"/>
</dbReference>
<dbReference type="GO" id="GO:0005524">
    <property type="term" value="F:ATP binding"/>
    <property type="evidence" value="ECO:0007669"/>
    <property type="project" value="UniProtKB-KW"/>
</dbReference>
<keyword evidence="5" id="KW-0547">Nucleotide-binding</keyword>
<accession>A0A1X7BLK5</accession>
<dbReference type="InterPro" id="IPR008921">
    <property type="entry name" value="DNA_pol3_clamp-load_cplx_C"/>
</dbReference>
<evidence type="ECO:0000256" key="2">
    <source>
        <dbReference type="ARBA" id="ARBA00008959"/>
    </source>
</evidence>
<dbReference type="Pfam" id="PF12002">
    <property type="entry name" value="MgsA_C"/>
    <property type="match status" value="1"/>
</dbReference>
<dbReference type="Gene3D" id="1.10.3710.10">
    <property type="entry name" value="DNA polymerase III clamp loader subunits, C-terminal domain"/>
    <property type="match status" value="1"/>
</dbReference>
<dbReference type="CDD" id="cd18139">
    <property type="entry name" value="HLD_clamp_RarA"/>
    <property type="match status" value="1"/>
</dbReference>
<dbReference type="SUPFAM" id="SSF52540">
    <property type="entry name" value="P-loop containing nucleoside triphosphate hydrolases"/>
    <property type="match status" value="1"/>
</dbReference>
<keyword evidence="6" id="KW-0067">ATP-binding</keyword>
<evidence type="ECO:0000256" key="3">
    <source>
        <dbReference type="ARBA" id="ARBA00020776"/>
    </source>
</evidence>
<dbReference type="Gene3D" id="1.10.8.60">
    <property type="match status" value="1"/>
</dbReference>
<keyword evidence="4" id="KW-0235">DNA replication</keyword>
<name>A0A1X7BLK5_9RHOB</name>
<evidence type="ECO:0000256" key="5">
    <source>
        <dbReference type="ARBA" id="ARBA00022741"/>
    </source>
</evidence>
<dbReference type="InterPro" id="IPR003593">
    <property type="entry name" value="AAA+_ATPase"/>
</dbReference>
<gene>
    <name evidence="8" type="primary">rarA</name>
    <name evidence="8" type="ORF">ROA7745_00325</name>
</gene>
<dbReference type="SMART" id="SM00382">
    <property type="entry name" value="AAA"/>
    <property type="match status" value="1"/>
</dbReference>
<dbReference type="PANTHER" id="PTHR13779:SF7">
    <property type="entry name" value="ATPASE WRNIP1"/>
    <property type="match status" value="1"/>
</dbReference>
<dbReference type="Pfam" id="PF16193">
    <property type="entry name" value="AAA_assoc_2"/>
    <property type="match status" value="1"/>
</dbReference>
<dbReference type="GO" id="GO:0000731">
    <property type="term" value="P:DNA synthesis involved in DNA repair"/>
    <property type="evidence" value="ECO:0007669"/>
    <property type="project" value="TreeGrafter"/>
</dbReference>
<dbReference type="GO" id="GO:0016887">
    <property type="term" value="F:ATP hydrolysis activity"/>
    <property type="evidence" value="ECO:0007669"/>
    <property type="project" value="InterPro"/>
</dbReference>
<comment type="similarity">
    <text evidence="2">Belongs to the AAA ATPase family. RarA/MGS1/WRNIP1 subfamily.</text>
</comment>
<protein>
    <recommendedName>
        <fullName evidence="3">Replication-associated recombination protein A</fullName>
    </recommendedName>
</protein>
<comment type="function">
    <text evidence="1">DNA-dependent ATPase that plays important roles in cellular responses to stalled DNA replication processes.</text>
</comment>
<dbReference type="InterPro" id="IPR003959">
    <property type="entry name" value="ATPase_AAA_core"/>
</dbReference>
<evidence type="ECO:0000313" key="8">
    <source>
        <dbReference type="EMBL" id="SMC10518.1"/>
    </source>
</evidence>
<dbReference type="Gene3D" id="1.20.272.10">
    <property type="match status" value="1"/>
</dbReference>
<dbReference type="GO" id="GO:0017116">
    <property type="term" value="F:single-stranded DNA helicase activity"/>
    <property type="evidence" value="ECO:0007669"/>
    <property type="project" value="TreeGrafter"/>
</dbReference>
<dbReference type="InterPro" id="IPR027417">
    <property type="entry name" value="P-loop_NTPase"/>
</dbReference>
<evidence type="ECO:0000259" key="7">
    <source>
        <dbReference type="SMART" id="SM00382"/>
    </source>
</evidence>
<dbReference type="GO" id="GO:0003677">
    <property type="term" value="F:DNA binding"/>
    <property type="evidence" value="ECO:0007669"/>
    <property type="project" value="InterPro"/>
</dbReference>
<dbReference type="InterPro" id="IPR051314">
    <property type="entry name" value="AAA_ATPase_RarA/MGS1/WRNIP1"/>
</dbReference>
<dbReference type="SUPFAM" id="SSF48019">
    <property type="entry name" value="post-AAA+ oligomerization domain-like"/>
    <property type="match status" value="1"/>
</dbReference>
<dbReference type="EMBL" id="FWXB01000001">
    <property type="protein sequence ID" value="SMC10518.1"/>
    <property type="molecule type" value="Genomic_DNA"/>
</dbReference>
<dbReference type="Proteomes" id="UP000193224">
    <property type="component" value="Unassembled WGS sequence"/>
</dbReference>
<keyword evidence="9" id="KW-1185">Reference proteome</keyword>
<evidence type="ECO:0000256" key="4">
    <source>
        <dbReference type="ARBA" id="ARBA00022705"/>
    </source>
</evidence>
<evidence type="ECO:0000313" key="9">
    <source>
        <dbReference type="Proteomes" id="UP000193224"/>
    </source>
</evidence>
<reference evidence="8 9" key="1">
    <citation type="submission" date="2017-03" db="EMBL/GenBank/DDBJ databases">
        <authorList>
            <person name="Afonso C.L."/>
            <person name="Miller P.J."/>
            <person name="Scott M.A."/>
            <person name="Spackman E."/>
            <person name="Goraichik I."/>
            <person name="Dimitrov K.M."/>
            <person name="Suarez D.L."/>
            <person name="Swayne D.E."/>
        </authorList>
    </citation>
    <scope>NUCLEOTIDE SEQUENCE [LARGE SCALE GENOMIC DNA]</scope>
    <source>
        <strain evidence="8 9">CECT 7745</strain>
    </source>
</reference>
<dbReference type="GO" id="GO:0008047">
    <property type="term" value="F:enzyme activator activity"/>
    <property type="evidence" value="ECO:0007669"/>
    <property type="project" value="TreeGrafter"/>
</dbReference>
<feature type="domain" description="AAA+ ATPase" evidence="7">
    <location>
        <begin position="53"/>
        <end position="171"/>
    </location>
</feature>
<organism evidence="8 9">
    <name type="scientific">Roseovarius aestuarii</name>
    <dbReference type="NCBI Taxonomy" id="475083"/>
    <lineage>
        <taxon>Bacteria</taxon>
        <taxon>Pseudomonadati</taxon>
        <taxon>Pseudomonadota</taxon>
        <taxon>Alphaproteobacteria</taxon>
        <taxon>Rhodobacterales</taxon>
        <taxon>Roseobacteraceae</taxon>
        <taxon>Roseovarius</taxon>
    </lineage>
</organism>
<dbReference type="GO" id="GO:0006261">
    <property type="term" value="P:DNA-templated DNA replication"/>
    <property type="evidence" value="ECO:0007669"/>
    <property type="project" value="TreeGrafter"/>
</dbReference>
<dbReference type="Pfam" id="PF00004">
    <property type="entry name" value="AAA"/>
    <property type="match status" value="1"/>
</dbReference>
<proteinExistence type="inferred from homology"/>
<evidence type="ECO:0000256" key="1">
    <source>
        <dbReference type="ARBA" id="ARBA00002393"/>
    </source>
</evidence>
<dbReference type="CDD" id="cd00009">
    <property type="entry name" value="AAA"/>
    <property type="match status" value="1"/>
</dbReference>
<dbReference type="PANTHER" id="PTHR13779">
    <property type="entry name" value="WERNER HELICASE-INTERACTING PROTEIN 1 FAMILY MEMBER"/>
    <property type="match status" value="1"/>
</dbReference>
<dbReference type="FunFam" id="3.40.50.300:FF:000137">
    <property type="entry name" value="Replication-associated recombination protein A"/>
    <property type="match status" value="1"/>
</dbReference>
<sequence>MADLFDTASAGVPDNAPRPLADRLRPRKLADVIGQDQVLGPEAPLGVMLASGSLTSLVFWGPPGVGKTTIARLLADETDLHFVQISAIFTGVPELRKVFEAAKHRRTNGQGTLLFVDEIHRFNKAQQDGFLPHMEDGTILLVGATTENPSFELNAALLSRAQVLVLERLGLADLERLAQRAEKELDRVLPLDGAAREALLEMADGDGRALLNLIEQVAAWKVDKKLDTDALTTRLMKRAAKYDKGGDEHYNLISALHKSVRGSDPDAALYWFARMLTGGEDPRYLARRIARMAVEDIGLADPQAQGICVQAWETYERLGSPEGELALAQAVTYLALAPKSNAGYVAFKAAMKEAKRTGSEPPPKHILNAPTSLMKDQGYGDGYAYDHDAEDGFSGQNYFPDGIKRPVLYQPVERGFERELKRRLDYFSKLRKKRN</sequence>
<dbReference type="InterPro" id="IPR032423">
    <property type="entry name" value="AAA_assoc_2"/>
</dbReference>
<evidence type="ECO:0000256" key="6">
    <source>
        <dbReference type="ARBA" id="ARBA00022840"/>
    </source>
</evidence>
<dbReference type="FunFam" id="1.20.272.10:FF:000001">
    <property type="entry name" value="Putative AAA family ATPase"/>
    <property type="match status" value="1"/>
</dbReference>